<feature type="domain" description="EF-hand" evidence="6">
    <location>
        <begin position="37"/>
        <end position="72"/>
    </location>
</feature>
<dbReference type="SUPFAM" id="SSF47473">
    <property type="entry name" value="EF-hand"/>
    <property type="match status" value="1"/>
</dbReference>
<dbReference type="Proteomes" id="UP001497392">
    <property type="component" value="Unassembled WGS sequence"/>
</dbReference>
<keyword evidence="4" id="KW-0677">Repeat</keyword>
<dbReference type="Gene3D" id="1.10.238.10">
    <property type="entry name" value="EF-hand"/>
    <property type="match status" value="1"/>
</dbReference>
<comment type="subcellular location">
    <subcellularLocation>
        <location evidence="1">Cytoplasm</location>
    </subcellularLocation>
</comment>
<dbReference type="InterPro" id="IPR018247">
    <property type="entry name" value="EF_Hand_1_Ca_BS"/>
</dbReference>
<keyword evidence="2" id="KW-0963">Cytoplasm</keyword>
<name>A0ABP1FP79_9CHLO</name>
<evidence type="ECO:0000256" key="5">
    <source>
        <dbReference type="ARBA" id="ARBA00022837"/>
    </source>
</evidence>
<dbReference type="EMBL" id="CAXHTA020000005">
    <property type="protein sequence ID" value="CAL5221746.1"/>
    <property type="molecule type" value="Genomic_DNA"/>
</dbReference>
<keyword evidence="3" id="KW-0479">Metal-binding</keyword>
<evidence type="ECO:0000313" key="8">
    <source>
        <dbReference type="Proteomes" id="UP001497392"/>
    </source>
</evidence>
<organism evidence="7 8">
    <name type="scientific">Coccomyxa viridis</name>
    <dbReference type="NCBI Taxonomy" id="1274662"/>
    <lineage>
        <taxon>Eukaryota</taxon>
        <taxon>Viridiplantae</taxon>
        <taxon>Chlorophyta</taxon>
        <taxon>core chlorophytes</taxon>
        <taxon>Trebouxiophyceae</taxon>
        <taxon>Trebouxiophyceae incertae sedis</taxon>
        <taxon>Coccomyxaceae</taxon>
        <taxon>Coccomyxa</taxon>
    </lineage>
</organism>
<dbReference type="InterPro" id="IPR011992">
    <property type="entry name" value="EF-hand-dom_pair"/>
</dbReference>
<evidence type="ECO:0000256" key="1">
    <source>
        <dbReference type="ARBA" id="ARBA00004496"/>
    </source>
</evidence>
<comment type="caution">
    <text evidence="7">The sequence shown here is derived from an EMBL/GenBank/DDBJ whole genome shotgun (WGS) entry which is preliminary data.</text>
</comment>
<gene>
    <name evidence="7" type="primary">g3996</name>
    <name evidence="7" type="ORF">VP750_LOCUS3405</name>
</gene>
<sequence>MGDAQLKQWFQAVDQDRSNAIDAGELQKALALGNLHFSLAVCAHIIRIHDKDNSGTIDFKEFRTLHQFLTDTQNKFFQADKERRGKLIKAEVSECLKKQGYTLDIPAFEAMFRAYNPERNGQMDLTCFIAMMIFLQSANATFAAFSQGGNRISLDYNQFLYATANVV</sequence>
<feature type="domain" description="EF-hand" evidence="6">
    <location>
        <begin position="1"/>
        <end position="36"/>
    </location>
</feature>
<dbReference type="PANTHER" id="PTHR46212:SF3">
    <property type="entry name" value="GH27120P"/>
    <property type="match status" value="1"/>
</dbReference>
<dbReference type="InterPro" id="IPR002048">
    <property type="entry name" value="EF_hand_dom"/>
</dbReference>
<keyword evidence="8" id="KW-1185">Reference proteome</keyword>
<dbReference type="Pfam" id="PF13499">
    <property type="entry name" value="EF-hand_7"/>
    <property type="match status" value="1"/>
</dbReference>
<dbReference type="InterPro" id="IPR051426">
    <property type="entry name" value="Peflin/Sorcin_CaBP"/>
</dbReference>
<evidence type="ECO:0000313" key="7">
    <source>
        <dbReference type="EMBL" id="CAL5221746.1"/>
    </source>
</evidence>
<reference evidence="7 8" key="1">
    <citation type="submission" date="2024-06" db="EMBL/GenBank/DDBJ databases">
        <authorList>
            <person name="Kraege A."/>
            <person name="Thomma B."/>
        </authorList>
    </citation>
    <scope>NUCLEOTIDE SEQUENCE [LARGE SCALE GENOMIC DNA]</scope>
</reference>
<evidence type="ECO:0000259" key="6">
    <source>
        <dbReference type="PROSITE" id="PS50222"/>
    </source>
</evidence>
<accession>A0ABP1FP79</accession>
<evidence type="ECO:0000256" key="2">
    <source>
        <dbReference type="ARBA" id="ARBA00022490"/>
    </source>
</evidence>
<evidence type="ECO:0000256" key="4">
    <source>
        <dbReference type="ARBA" id="ARBA00022737"/>
    </source>
</evidence>
<proteinExistence type="predicted"/>
<dbReference type="PANTHER" id="PTHR46212">
    <property type="entry name" value="PEFLIN"/>
    <property type="match status" value="1"/>
</dbReference>
<evidence type="ECO:0000256" key="3">
    <source>
        <dbReference type="ARBA" id="ARBA00022723"/>
    </source>
</evidence>
<keyword evidence="5" id="KW-0106">Calcium</keyword>
<protein>
    <submittedName>
        <fullName evidence="7">G3996 protein</fullName>
    </submittedName>
</protein>
<dbReference type="PROSITE" id="PS00018">
    <property type="entry name" value="EF_HAND_1"/>
    <property type="match status" value="2"/>
</dbReference>
<dbReference type="PROSITE" id="PS50222">
    <property type="entry name" value="EF_HAND_2"/>
    <property type="match status" value="2"/>
</dbReference>
<dbReference type="SMART" id="SM00054">
    <property type="entry name" value="EFh"/>
    <property type="match status" value="2"/>
</dbReference>